<dbReference type="EMBL" id="CP031044">
    <property type="protein sequence ID" value="QDZ23622.1"/>
    <property type="molecule type" value="Genomic_DNA"/>
</dbReference>
<proteinExistence type="predicted"/>
<organism evidence="1 2">
    <name type="scientific">Chloropicon primus</name>
    <dbReference type="NCBI Taxonomy" id="1764295"/>
    <lineage>
        <taxon>Eukaryota</taxon>
        <taxon>Viridiplantae</taxon>
        <taxon>Chlorophyta</taxon>
        <taxon>Chloropicophyceae</taxon>
        <taxon>Chloropicales</taxon>
        <taxon>Chloropicaceae</taxon>
        <taxon>Chloropicon</taxon>
    </lineage>
</organism>
<keyword evidence="2" id="KW-1185">Reference proteome</keyword>
<name>A0A5B8MVT6_9CHLO</name>
<protein>
    <submittedName>
        <fullName evidence="1">Uncharacterized protein</fullName>
    </submittedName>
</protein>
<evidence type="ECO:0000313" key="1">
    <source>
        <dbReference type="EMBL" id="QDZ23622.1"/>
    </source>
</evidence>
<accession>A0A5B8MVT6</accession>
<evidence type="ECO:0000313" key="2">
    <source>
        <dbReference type="Proteomes" id="UP000316726"/>
    </source>
</evidence>
<reference evidence="1 2" key="1">
    <citation type="submission" date="2018-07" db="EMBL/GenBank/DDBJ databases">
        <title>The complete nuclear genome of the prasinophyte Chloropicon primus (CCMP1205).</title>
        <authorList>
            <person name="Pombert J.-F."/>
            <person name="Otis C."/>
            <person name="Turmel M."/>
            <person name="Lemieux C."/>
        </authorList>
    </citation>
    <scope>NUCLEOTIDE SEQUENCE [LARGE SCALE GENOMIC DNA]</scope>
    <source>
        <strain evidence="1 2">CCMP1205</strain>
    </source>
</reference>
<gene>
    <name evidence="1" type="ORF">A3770_11p61400</name>
</gene>
<sequence>MTGVRTLLRRAQSPMRRARKMAQVTNLPLDEDWTAMEDLCPLPNYNFANKSKSGVRERRILKHEGDSLIRKYFEVNPKMAKVPVDMLSQRMIPIKTKVLVDIDPRAVAKNYPFTSSEALKEQIVEDGDSVAKKAGAGALRQVQEAEEIVLRRALSRARETENVDQPK</sequence>
<dbReference type="AlphaFoldDB" id="A0A5B8MVT6"/>
<dbReference type="Proteomes" id="UP000316726">
    <property type="component" value="Chromosome 11"/>
</dbReference>